<dbReference type="NCBIfam" id="TIGR00667">
    <property type="entry name" value="aat"/>
    <property type="match status" value="1"/>
</dbReference>
<keyword evidence="6" id="KW-1185">Reference proteome</keyword>
<dbReference type="Gene3D" id="3.40.630.70">
    <property type="entry name" value="Leucyl/phenylalanyl-tRNA-protein transferase, C-terminal domain"/>
    <property type="match status" value="1"/>
</dbReference>
<evidence type="ECO:0000256" key="4">
    <source>
        <dbReference type="HAMAP-Rule" id="MF_00688"/>
    </source>
</evidence>
<comment type="subcellular location">
    <subcellularLocation>
        <location evidence="4">Cytoplasm</location>
    </subcellularLocation>
</comment>
<keyword evidence="2 4" id="KW-0808">Transferase</keyword>
<dbReference type="InterPro" id="IPR004616">
    <property type="entry name" value="Leu/Phe-tRNA_Trfase"/>
</dbReference>
<comment type="similarity">
    <text evidence="4">Belongs to the L/F-transferase family.</text>
</comment>
<dbReference type="PANTHER" id="PTHR30098">
    <property type="entry name" value="LEUCYL/PHENYLALANYL-TRNA--PROTEIN TRANSFERASE"/>
    <property type="match status" value="1"/>
</dbReference>
<dbReference type="GO" id="GO:0030163">
    <property type="term" value="P:protein catabolic process"/>
    <property type="evidence" value="ECO:0007669"/>
    <property type="project" value="UniProtKB-UniRule"/>
</dbReference>
<evidence type="ECO:0000313" key="6">
    <source>
        <dbReference type="Proteomes" id="UP000182944"/>
    </source>
</evidence>
<dbReference type="InterPro" id="IPR042203">
    <property type="entry name" value="Leu/Phe-tRNA_Trfase_C"/>
</dbReference>
<evidence type="ECO:0000313" key="5">
    <source>
        <dbReference type="EMBL" id="SDX42099.1"/>
    </source>
</evidence>
<protein>
    <recommendedName>
        <fullName evidence="4">Leucyl/phenylalanyl-tRNA--protein transferase</fullName>
        <ecNumber evidence="4">2.3.2.6</ecNumber>
    </recommendedName>
    <alternativeName>
        <fullName evidence="4">L/F-transferase</fullName>
    </alternativeName>
    <alternativeName>
        <fullName evidence="4">Leucyltransferase</fullName>
    </alternativeName>
    <alternativeName>
        <fullName evidence="4">Phenyalanyltransferase</fullName>
    </alternativeName>
</protein>
<evidence type="ECO:0000256" key="2">
    <source>
        <dbReference type="ARBA" id="ARBA00022679"/>
    </source>
</evidence>
<reference evidence="6" key="1">
    <citation type="submission" date="2016-10" db="EMBL/GenBank/DDBJ databases">
        <authorList>
            <person name="Varghese N."/>
            <person name="Submissions S."/>
        </authorList>
    </citation>
    <scope>NUCLEOTIDE SEQUENCE [LARGE SCALE GENOMIC DNA]</scope>
    <source>
        <strain evidence="6">DSM 29303</strain>
    </source>
</reference>
<dbReference type="Pfam" id="PF03588">
    <property type="entry name" value="Leu_Phe_trans"/>
    <property type="match status" value="1"/>
</dbReference>
<evidence type="ECO:0000256" key="1">
    <source>
        <dbReference type="ARBA" id="ARBA00022490"/>
    </source>
</evidence>
<proteinExistence type="inferred from homology"/>
<name>A0A1H3BLZ8_9RHOB</name>
<dbReference type="STRING" id="1545044.SAMN05444276_10655"/>
<comment type="function">
    <text evidence="4">Functions in the N-end rule pathway of protein degradation where it conjugates Leu, Phe and, less efficiently, Met from aminoacyl-tRNAs to the N-termini of proteins containing an N-terminal arginine or lysine.</text>
</comment>
<comment type="catalytic activity">
    <reaction evidence="4">
        <text>N-terminal L-arginyl-[protein] + L-leucyl-tRNA(Leu) = N-terminal L-leucyl-L-arginyl-[protein] + tRNA(Leu) + H(+)</text>
        <dbReference type="Rhea" id="RHEA:50416"/>
        <dbReference type="Rhea" id="RHEA-COMP:9613"/>
        <dbReference type="Rhea" id="RHEA-COMP:9622"/>
        <dbReference type="Rhea" id="RHEA-COMP:12672"/>
        <dbReference type="Rhea" id="RHEA-COMP:12673"/>
        <dbReference type="ChEBI" id="CHEBI:15378"/>
        <dbReference type="ChEBI" id="CHEBI:64719"/>
        <dbReference type="ChEBI" id="CHEBI:78442"/>
        <dbReference type="ChEBI" id="CHEBI:78494"/>
        <dbReference type="ChEBI" id="CHEBI:133044"/>
        <dbReference type="EC" id="2.3.2.6"/>
    </reaction>
</comment>
<dbReference type="GO" id="GO:0008914">
    <property type="term" value="F:leucyl-tRNA--protein transferase activity"/>
    <property type="evidence" value="ECO:0007669"/>
    <property type="project" value="UniProtKB-UniRule"/>
</dbReference>
<dbReference type="AlphaFoldDB" id="A0A1H3BLZ8"/>
<comment type="catalytic activity">
    <reaction evidence="4">
        <text>L-phenylalanyl-tRNA(Phe) + an N-terminal L-alpha-aminoacyl-[protein] = an N-terminal L-phenylalanyl-L-alpha-aminoacyl-[protein] + tRNA(Phe)</text>
        <dbReference type="Rhea" id="RHEA:43632"/>
        <dbReference type="Rhea" id="RHEA-COMP:9668"/>
        <dbReference type="Rhea" id="RHEA-COMP:9699"/>
        <dbReference type="Rhea" id="RHEA-COMP:10636"/>
        <dbReference type="Rhea" id="RHEA-COMP:10637"/>
        <dbReference type="ChEBI" id="CHEBI:78442"/>
        <dbReference type="ChEBI" id="CHEBI:78531"/>
        <dbReference type="ChEBI" id="CHEBI:78597"/>
        <dbReference type="ChEBI" id="CHEBI:83561"/>
        <dbReference type="EC" id="2.3.2.6"/>
    </reaction>
</comment>
<evidence type="ECO:0000256" key="3">
    <source>
        <dbReference type="ARBA" id="ARBA00023315"/>
    </source>
</evidence>
<dbReference type="PANTHER" id="PTHR30098:SF2">
    <property type="entry name" value="LEUCYL_PHENYLALANYL-TRNA--PROTEIN TRANSFERASE"/>
    <property type="match status" value="1"/>
</dbReference>
<accession>A0A1H3BLZ8</accession>
<dbReference type="Proteomes" id="UP000182944">
    <property type="component" value="Unassembled WGS sequence"/>
</dbReference>
<gene>
    <name evidence="4" type="primary">aat</name>
    <name evidence="5" type="ORF">SAMN05444276_10655</name>
</gene>
<organism evidence="5 6">
    <name type="scientific">Paracoccus sanguinis</name>
    <dbReference type="NCBI Taxonomy" id="1545044"/>
    <lineage>
        <taxon>Bacteria</taxon>
        <taxon>Pseudomonadati</taxon>
        <taxon>Pseudomonadota</taxon>
        <taxon>Alphaproteobacteria</taxon>
        <taxon>Rhodobacterales</taxon>
        <taxon>Paracoccaceae</taxon>
        <taxon>Paracoccus</taxon>
    </lineage>
</organism>
<keyword evidence="1 4" id="KW-0963">Cytoplasm</keyword>
<dbReference type="RefSeq" id="WP_036736189.1">
    <property type="nucleotide sequence ID" value="NZ_FNNA01000006.1"/>
</dbReference>
<dbReference type="GO" id="GO:0005737">
    <property type="term" value="C:cytoplasm"/>
    <property type="evidence" value="ECO:0007669"/>
    <property type="project" value="UniProtKB-SubCell"/>
</dbReference>
<sequence length="218" mass="23471">MHDLPGLSPRQLLAGYAHGIFPMALSADDPRLSWYDPPARGVLPVGGVHASRSLRRSLARHDWRAEVAEDFDAIVGACADRAETWINAPLRTLYAQLHATGHAHALAVHCDGDLAGGLFGVSLGAAFFGESMFSARTDGSKMALVWLSDHLDRCGFLLCDTQYLTPHLASMGGVEITRRAYRARLAAALAQEADFRALRPRPADELADDLRTAAAAEG</sequence>
<dbReference type="InterPro" id="IPR016181">
    <property type="entry name" value="Acyl_CoA_acyltransferase"/>
</dbReference>
<dbReference type="EMBL" id="FNNA01000006">
    <property type="protein sequence ID" value="SDX42099.1"/>
    <property type="molecule type" value="Genomic_DNA"/>
</dbReference>
<keyword evidence="3 4" id="KW-0012">Acyltransferase</keyword>
<dbReference type="SUPFAM" id="SSF55729">
    <property type="entry name" value="Acyl-CoA N-acyltransferases (Nat)"/>
    <property type="match status" value="1"/>
</dbReference>
<dbReference type="OrthoDB" id="9790282at2"/>
<dbReference type="EC" id="2.3.2.6" evidence="4"/>
<comment type="catalytic activity">
    <reaction evidence="4">
        <text>N-terminal L-lysyl-[protein] + L-leucyl-tRNA(Leu) = N-terminal L-leucyl-L-lysyl-[protein] + tRNA(Leu) + H(+)</text>
        <dbReference type="Rhea" id="RHEA:12340"/>
        <dbReference type="Rhea" id="RHEA-COMP:9613"/>
        <dbReference type="Rhea" id="RHEA-COMP:9622"/>
        <dbReference type="Rhea" id="RHEA-COMP:12670"/>
        <dbReference type="Rhea" id="RHEA-COMP:12671"/>
        <dbReference type="ChEBI" id="CHEBI:15378"/>
        <dbReference type="ChEBI" id="CHEBI:65249"/>
        <dbReference type="ChEBI" id="CHEBI:78442"/>
        <dbReference type="ChEBI" id="CHEBI:78494"/>
        <dbReference type="ChEBI" id="CHEBI:133043"/>
        <dbReference type="EC" id="2.3.2.6"/>
    </reaction>
</comment>
<dbReference type="HAMAP" id="MF_00688">
    <property type="entry name" value="Leu_Phe_trans"/>
    <property type="match status" value="1"/>
</dbReference>